<dbReference type="InterPro" id="IPR007719">
    <property type="entry name" value="PCS_N"/>
</dbReference>
<comment type="function">
    <text evidence="6">Involved in the synthesis of phytochelatins (PC) and homophytochelatins (hPC), the heavy-metal-binding peptides of plants.</text>
</comment>
<dbReference type="PANTHER" id="PTHR33447:SF2">
    <property type="entry name" value="GLUTATHIONE GAMMA-GLUTAMYLCYSTEINYLTRANSFERASE"/>
    <property type="match status" value="1"/>
</dbReference>
<dbReference type="GO" id="GO:0046872">
    <property type="term" value="F:metal ion binding"/>
    <property type="evidence" value="ECO:0007669"/>
    <property type="project" value="UniProtKB-KW"/>
</dbReference>
<dbReference type="PANTHER" id="PTHR33447">
    <property type="entry name" value="GLUTATHIONE GAMMA-GLUTAMYLCYSTEINYLTRANSFERASE"/>
    <property type="match status" value="1"/>
</dbReference>
<evidence type="ECO:0000259" key="7">
    <source>
        <dbReference type="PROSITE" id="PS51443"/>
    </source>
</evidence>
<proteinExistence type="predicted"/>
<dbReference type="Gene3D" id="3.90.70.30">
    <property type="entry name" value="Phytochelatin synthase, N-terminal domain"/>
    <property type="match status" value="1"/>
</dbReference>
<reference evidence="8" key="1">
    <citation type="submission" date="2019-03" db="EMBL/GenBank/DDBJ databases">
        <authorList>
            <person name="Mank J."/>
            <person name="Almeida P."/>
        </authorList>
    </citation>
    <scope>NUCLEOTIDE SEQUENCE</scope>
    <source>
        <strain evidence="8">78183</strain>
    </source>
</reference>
<keyword evidence="5" id="KW-0012">Acyltransferase</keyword>
<organism evidence="8">
    <name type="scientific">Salix viminalis</name>
    <name type="common">Common osier</name>
    <name type="synonym">Basket willow</name>
    <dbReference type="NCBI Taxonomy" id="40686"/>
    <lineage>
        <taxon>Eukaryota</taxon>
        <taxon>Viridiplantae</taxon>
        <taxon>Streptophyta</taxon>
        <taxon>Embryophyta</taxon>
        <taxon>Tracheophyta</taxon>
        <taxon>Spermatophyta</taxon>
        <taxon>Magnoliopsida</taxon>
        <taxon>eudicotyledons</taxon>
        <taxon>Gunneridae</taxon>
        <taxon>Pentapetalae</taxon>
        <taxon>rosids</taxon>
        <taxon>fabids</taxon>
        <taxon>Malpighiales</taxon>
        <taxon>Salicaceae</taxon>
        <taxon>Saliceae</taxon>
        <taxon>Salix</taxon>
    </lineage>
</organism>
<dbReference type="InterPro" id="IPR038765">
    <property type="entry name" value="Papain-like_cys_pep_sf"/>
</dbReference>
<dbReference type="FunFam" id="3.90.70.30:FF:000001">
    <property type="entry name" value="Glutathione gamma-glutamylcysteinyltransferase 1"/>
    <property type="match status" value="1"/>
</dbReference>
<dbReference type="GO" id="GO:0016756">
    <property type="term" value="F:glutathione gamma-glutamylcysteinyltransferase activity"/>
    <property type="evidence" value="ECO:0007669"/>
    <property type="project" value="UniProtKB-EC"/>
</dbReference>
<keyword evidence="4" id="KW-0479">Metal-binding</keyword>
<dbReference type="PROSITE" id="PS51443">
    <property type="entry name" value="PCS"/>
    <property type="match status" value="1"/>
</dbReference>
<evidence type="ECO:0000256" key="3">
    <source>
        <dbReference type="ARBA" id="ARBA00022679"/>
    </source>
</evidence>
<feature type="domain" description="Peptidase C83" evidence="7">
    <location>
        <begin position="1"/>
        <end position="178"/>
    </location>
</feature>
<name>A0A6N2M1K7_SALVM</name>
<evidence type="ECO:0000256" key="6">
    <source>
        <dbReference type="ARBA" id="ARBA00053477"/>
    </source>
</evidence>
<dbReference type="InterPro" id="IPR038156">
    <property type="entry name" value="PCS_N_sf"/>
</dbReference>
<keyword evidence="3" id="KW-0808">Transferase</keyword>
<dbReference type="AlphaFoldDB" id="A0A6N2M1K7"/>
<protein>
    <recommendedName>
        <fullName evidence="1">glutathione gamma-glutamylcysteinyltransferase</fullName>
        <ecNumber evidence="1">2.3.2.15</ecNumber>
    </recommendedName>
</protein>
<dbReference type="SUPFAM" id="SSF54001">
    <property type="entry name" value="Cysteine proteinases"/>
    <property type="match status" value="1"/>
</dbReference>
<evidence type="ECO:0000256" key="1">
    <source>
        <dbReference type="ARBA" id="ARBA00012468"/>
    </source>
</evidence>
<dbReference type="EMBL" id="CAADRP010001675">
    <property type="protein sequence ID" value="VFU47843.1"/>
    <property type="molecule type" value="Genomic_DNA"/>
</dbReference>
<evidence type="ECO:0000313" key="8">
    <source>
        <dbReference type="EMBL" id="VFU47843.1"/>
    </source>
</evidence>
<sequence length="447" mass="49734">MERWKTQSEPAYCGLASLSMVLNALAIDPGRKWKGSWRWFDESMLDCCEPLEQVKAKGISFGKLVCLAHCAGVKVQAYRTNQSTLDDFRVHIMRCSTSDDCHLISSYHRGTFKQTGTGHFSPIGGYHAGKDMALILDVARFKYPPHWVPLTLLWEAMDRTDETTSQRRGRVLRSCKHESWVGVAKYLMDDVPLLLKSENVKDINKVLRVVFLSLPSNFGDFIKWVAEVRRQEDGGQSLSQEEKGRLSVKEEVLKQVQETGLFKCVVAFLSSSNSCCRNAPILGQEDDLPDIAASVCCQGAQILAGKSSSVEGYCCKEKCVKCLKTNGEKPITLVSGTVVDGISEQGLDVLVPSSQTKMNCCGCGPSSHIGMYPAGNDVLTALLLALPPETWSGIKDEKLLQEIYTLVSAEYLPVMLQEEVLHLRRQLYLLKRCQENRVDEDLDAPLS</sequence>
<dbReference type="InterPro" id="IPR040409">
    <property type="entry name" value="PCS-like"/>
</dbReference>
<dbReference type="InterPro" id="IPR015407">
    <property type="entry name" value="Phytochelatin_synthase_C"/>
</dbReference>
<dbReference type="GO" id="GO:0098849">
    <property type="term" value="P:cellular detoxification of cadmium ion"/>
    <property type="evidence" value="ECO:0007669"/>
    <property type="project" value="TreeGrafter"/>
</dbReference>
<dbReference type="Pfam" id="PF05023">
    <property type="entry name" value="Phytochelatin"/>
    <property type="match status" value="1"/>
</dbReference>
<gene>
    <name evidence="8" type="ORF">SVIM_LOCUS308823</name>
</gene>
<evidence type="ECO:0000256" key="4">
    <source>
        <dbReference type="ARBA" id="ARBA00022723"/>
    </source>
</evidence>
<dbReference type="EC" id="2.3.2.15" evidence="1"/>
<evidence type="ECO:0000256" key="2">
    <source>
        <dbReference type="ARBA" id="ARBA00022539"/>
    </source>
</evidence>
<dbReference type="Pfam" id="PF09328">
    <property type="entry name" value="Phytochelatin_C"/>
    <property type="match status" value="1"/>
</dbReference>
<dbReference type="GO" id="GO:0046938">
    <property type="term" value="P:phytochelatin biosynthetic process"/>
    <property type="evidence" value="ECO:0007669"/>
    <property type="project" value="InterPro"/>
</dbReference>
<dbReference type="GO" id="GO:0010273">
    <property type="term" value="P:detoxification of copper ion"/>
    <property type="evidence" value="ECO:0007669"/>
    <property type="project" value="TreeGrafter"/>
</dbReference>
<keyword evidence="2" id="KW-0104">Cadmium</keyword>
<evidence type="ECO:0000256" key="5">
    <source>
        <dbReference type="ARBA" id="ARBA00023315"/>
    </source>
</evidence>
<accession>A0A6N2M1K7</accession>